<dbReference type="Proteomes" id="UP000824176">
    <property type="component" value="Unassembled WGS sequence"/>
</dbReference>
<accession>A0A9D2GVF4</accession>
<reference evidence="1" key="1">
    <citation type="journal article" date="2021" name="PeerJ">
        <title>Extensive microbial diversity within the chicken gut microbiome revealed by metagenomics and culture.</title>
        <authorList>
            <person name="Gilroy R."/>
            <person name="Ravi A."/>
            <person name="Getino M."/>
            <person name="Pursley I."/>
            <person name="Horton D.L."/>
            <person name="Alikhan N.F."/>
            <person name="Baker D."/>
            <person name="Gharbi K."/>
            <person name="Hall N."/>
            <person name="Watson M."/>
            <person name="Adriaenssens E.M."/>
            <person name="Foster-Nyarko E."/>
            <person name="Jarju S."/>
            <person name="Secka A."/>
            <person name="Antonio M."/>
            <person name="Oren A."/>
            <person name="Chaudhuri R.R."/>
            <person name="La Ragione R."/>
            <person name="Hildebrand F."/>
            <person name="Pallen M.J."/>
        </authorList>
    </citation>
    <scope>NUCLEOTIDE SEQUENCE</scope>
    <source>
        <strain evidence="1">ChiW4-1371</strain>
    </source>
</reference>
<reference evidence="1" key="2">
    <citation type="submission" date="2021-04" db="EMBL/GenBank/DDBJ databases">
        <authorList>
            <person name="Gilroy R."/>
        </authorList>
    </citation>
    <scope>NUCLEOTIDE SEQUENCE</scope>
    <source>
        <strain evidence="1">ChiW4-1371</strain>
    </source>
</reference>
<evidence type="ECO:0000313" key="1">
    <source>
        <dbReference type="EMBL" id="HIZ89971.1"/>
    </source>
</evidence>
<evidence type="ECO:0000313" key="2">
    <source>
        <dbReference type="Proteomes" id="UP000824176"/>
    </source>
</evidence>
<proteinExistence type="predicted"/>
<name>A0A9D2GVF4_9BACT</name>
<dbReference type="EMBL" id="DXAQ01000127">
    <property type="protein sequence ID" value="HIZ89971.1"/>
    <property type="molecule type" value="Genomic_DNA"/>
</dbReference>
<dbReference type="AlphaFoldDB" id="A0A9D2GVF4"/>
<gene>
    <name evidence="1" type="ORF">H9804_08485</name>
</gene>
<sequence>MKYILITFIFFSAIPLYAQNFFNPVIIDDYKVQDSRDAVEYLNLKLNPKFPKATEIKVENIKLSGDDFKMITYYYSEYDGATRGTSQYFISFWKDNKKYLQCIGSNLLDIYDPVVTIANNIVTIKAYKRYMPLSIFYYSFIYEKNNIFFNSIMEISTDGDNNTNMLYHFTKDNMTVNINSIFADKLIKK</sequence>
<comment type="caution">
    <text evidence="1">The sequence shown here is derived from an EMBL/GenBank/DDBJ whole genome shotgun (WGS) entry which is preliminary data.</text>
</comment>
<organism evidence="1 2">
    <name type="scientific">Candidatus Mucispirillum faecigallinarum</name>
    <dbReference type="NCBI Taxonomy" id="2838699"/>
    <lineage>
        <taxon>Bacteria</taxon>
        <taxon>Pseudomonadati</taxon>
        <taxon>Deferribacterota</taxon>
        <taxon>Deferribacteres</taxon>
        <taxon>Deferribacterales</taxon>
        <taxon>Mucispirillaceae</taxon>
        <taxon>Mucispirillum</taxon>
    </lineage>
</organism>
<protein>
    <submittedName>
        <fullName evidence="1">Uncharacterized protein</fullName>
    </submittedName>
</protein>